<evidence type="ECO:0000256" key="5">
    <source>
        <dbReference type="ARBA" id="ARBA00038056"/>
    </source>
</evidence>
<dbReference type="PIRSF" id="PIRSF000077">
    <property type="entry name" value="Thioredoxin"/>
    <property type="match status" value="1"/>
</dbReference>
<reference evidence="12" key="1">
    <citation type="submission" date="2016-10" db="EMBL/GenBank/DDBJ databases">
        <authorList>
            <person name="Varghese N."/>
            <person name="Submissions S."/>
        </authorList>
    </citation>
    <scope>NUCLEOTIDE SEQUENCE [LARGE SCALE GENOMIC DNA]</scope>
    <source>
        <strain evidence="12">DSM 27981</strain>
    </source>
</reference>
<feature type="domain" description="Thioredoxin" evidence="10">
    <location>
        <begin position="1"/>
        <end position="109"/>
    </location>
</feature>
<dbReference type="PANTHER" id="PTHR45663">
    <property type="entry name" value="GEO12009P1"/>
    <property type="match status" value="1"/>
</dbReference>
<dbReference type="STRING" id="1177982.SAMN04489711_10527"/>
<dbReference type="InterPro" id="IPR005746">
    <property type="entry name" value="Thioredoxin"/>
</dbReference>
<evidence type="ECO:0000313" key="12">
    <source>
        <dbReference type="Proteomes" id="UP000199119"/>
    </source>
</evidence>
<comment type="similarity">
    <text evidence="5">Belongs to the thioredoxin family. Plant M-type subfamily.</text>
</comment>
<dbReference type="Proteomes" id="UP000199119">
    <property type="component" value="Unassembled WGS sequence"/>
</dbReference>
<organism evidence="11 12">
    <name type="scientific">Paracidovorax wautersii</name>
    <dbReference type="NCBI Taxonomy" id="1177982"/>
    <lineage>
        <taxon>Bacteria</taxon>
        <taxon>Pseudomonadati</taxon>
        <taxon>Pseudomonadota</taxon>
        <taxon>Betaproteobacteria</taxon>
        <taxon>Burkholderiales</taxon>
        <taxon>Comamonadaceae</taxon>
        <taxon>Paracidovorax</taxon>
    </lineage>
</organism>
<evidence type="ECO:0000256" key="2">
    <source>
        <dbReference type="ARBA" id="ARBA00022982"/>
    </source>
</evidence>
<dbReference type="PANTHER" id="PTHR45663:SF42">
    <property type="entry name" value="THIOREDOXIN M5, CHLOROPLASTIC"/>
    <property type="match status" value="1"/>
</dbReference>
<evidence type="ECO:0000256" key="4">
    <source>
        <dbReference type="ARBA" id="ARBA00023284"/>
    </source>
</evidence>
<evidence type="ECO:0000256" key="7">
    <source>
        <dbReference type="PIRNR" id="PIRNR000077"/>
    </source>
</evidence>
<feature type="disulfide bond" description="Redox-active" evidence="9">
    <location>
        <begin position="33"/>
        <end position="36"/>
    </location>
</feature>
<keyword evidence="1" id="KW-0813">Transport</keyword>
<dbReference type="AlphaFoldDB" id="A0A1I2D7W6"/>
<evidence type="ECO:0000259" key="10">
    <source>
        <dbReference type="PROSITE" id="PS51352"/>
    </source>
</evidence>
<dbReference type="GO" id="GO:0005737">
    <property type="term" value="C:cytoplasm"/>
    <property type="evidence" value="ECO:0007669"/>
    <property type="project" value="TreeGrafter"/>
</dbReference>
<evidence type="ECO:0000256" key="9">
    <source>
        <dbReference type="PIRSR" id="PIRSR000077-4"/>
    </source>
</evidence>
<dbReference type="FunFam" id="3.40.30.10:FF:000001">
    <property type="entry name" value="Thioredoxin"/>
    <property type="match status" value="1"/>
</dbReference>
<dbReference type="GO" id="GO:0015035">
    <property type="term" value="F:protein-disulfide reductase activity"/>
    <property type="evidence" value="ECO:0007669"/>
    <property type="project" value="UniProtKB-UniRule"/>
</dbReference>
<dbReference type="EMBL" id="FONX01000005">
    <property type="protein sequence ID" value="SFE76605.1"/>
    <property type="molecule type" value="Genomic_DNA"/>
</dbReference>
<dbReference type="InterPro" id="IPR036249">
    <property type="entry name" value="Thioredoxin-like_sf"/>
</dbReference>
<name>A0A1I2D7W6_9BURK</name>
<sequence>MISATVKINDDNFNEQVLQSKGPVLVDWWAEWCAPCKQLLPIVDDIADEYAGEARICKINADENKEYSKQFNVRGLPTMILFVDGKEKTRLVGLVSKTRIAQLLDECLEG</sequence>
<dbReference type="Pfam" id="PF00085">
    <property type="entry name" value="Thioredoxin"/>
    <property type="match status" value="1"/>
</dbReference>
<keyword evidence="2" id="KW-0249">Electron transport</keyword>
<feature type="active site" description="Nucleophile" evidence="8">
    <location>
        <position position="33"/>
    </location>
</feature>
<evidence type="ECO:0000256" key="1">
    <source>
        <dbReference type="ARBA" id="ARBA00022448"/>
    </source>
</evidence>
<dbReference type="NCBIfam" id="TIGR01068">
    <property type="entry name" value="thioredoxin"/>
    <property type="match status" value="1"/>
</dbReference>
<dbReference type="SUPFAM" id="SSF52833">
    <property type="entry name" value="Thioredoxin-like"/>
    <property type="match status" value="1"/>
</dbReference>
<evidence type="ECO:0000256" key="8">
    <source>
        <dbReference type="PIRSR" id="PIRSR000077-1"/>
    </source>
</evidence>
<accession>A0A1I2D7W6</accession>
<protein>
    <recommendedName>
        <fullName evidence="6 7">Thioredoxin</fullName>
    </recommendedName>
</protein>
<dbReference type="Gene3D" id="3.40.30.10">
    <property type="entry name" value="Glutaredoxin"/>
    <property type="match status" value="1"/>
</dbReference>
<gene>
    <name evidence="11" type="ORF">SAMN04489711_10527</name>
</gene>
<dbReference type="PROSITE" id="PS51352">
    <property type="entry name" value="THIOREDOXIN_2"/>
    <property type="match status" value="1"/>
</dbReference>
<keyword evidence="3 9" id="KW-1015">Disulfide bond</keyword>
<dbReference type="CDD" id="cd02947">
    <property type="entry name" value="TRX_family"/>
    <property type="match status" value="1"/>
</dbReference>
<keyword evidence="12" id="KW-1185">Reference proteome</keyword>
<dbReference type="InterPro" id="IPR013766">
    <property type="entry name" value="Thioredoxin_domain"/>
</dbReference>
<dbReference type="OrthoDB" id="9790390at2"/>
<feature type="site" description="Contributes to redox potential value" evidence="8">
    <location>
        <position position="34"/>
    </location>
</feature>
<evidence type="ECO:0000313" key="11">
    <source>
        <dbReference type="EMBL" id="SFE76605.1"/>
    </source>
</evidence>
<feature type="site" description="Deprotonates C-terminal active site Cys" evidence="8">
    <location>
        <position position="27"/>
    </location>
</feature>
<feature type="active site" description="Nucleophile" evidence="8">
    <location>
        <position position="36"/>
    </location>
</feature>
<proteinExistence type="inferred from homology"/>
<keyword evidence="4 9" id="KW-0676">Redox-active center</keyword>
<evidence type="ECO:0000256" key="3">
    <source>
        <dbReference type="ARBA" id="ARBA00023157"/>
    </source>
</evidence>
<feature type="site" description="Contributes to redox potential value" evidence="8">
    <location>
        <position position="35"/>
    </location>
</feature>
<dbReference type="RefSeq" id="WP_092939282.1">
    <property type="nucleotide sequence ID" value="NZ_FONX01000005.1"/>
</dbReference>
<evidence type="ECO:0000256" key="6">
    <source>
        <dbReference type="NCBIfam" id="TIGR01068"/>
    </source>
</evidence>
<dbReference type="PRINTS" id="PR00421">
    <property type="entry name" value="THIOREDOXIN"/>
</dbReference>